<proteinExistence type="predicted"/>
<evidence type="ECO:0000256" key="6">
    <source>
        <dbReference type="SAM" id="Phobius"/>
    </source>
</evidence>
<dbReference type="InterPro" id="IPR004853">
    <property type="entry name" value="Sugar_P_trans_dom"/>
</dbReference>
<dbReference type="Proteomes" id="UP000054560">
    <property type="component" value="Unassembled WGS sequence"/>
</dbReference>
<dbReference type="PANTHER" id="PTHR11132">
    <property type="entry name" value="SOLUTE CARRIER FAMILY 35"/>
    <property type="match status" value="1"/>
</dbReference>
<feature type="transmembrane region" description="Helical" evidence="6">
    <location>
        <begin position="167"/>
        <end position="197"/>
    </location>
</feature>
<feature type="compositionally biased region" description="Low complexity" evidence="5">
    <location>
        <begin position="370"/>
        <end position="397"/>
    </location>
</feature>
<feature type="transmembrane region" description="Helical" evidence="6">
    <location>
        <begin position="45"/>
        <end position="70"/>
    </location>
</feature>
<evidence type="ECO:0000256" key="3">
    <source>
        <dbReference type="ARBA" id="ARBA00022989"/>
    </source>
</evidence>
<evidence type="ECO:0000256" key="1">
    <source>
        <dbReference type="ARBA" id="ARBA00004141"/>
    </source>
</evidence>
<feature type="domain" description="Sugar phosphate transporter" evidence="7">
    <location>
        <begin position="49"/>
        <end position="329"/>
    </location>
</feature>
<dbReference type="RefSeq" id="XP_014154285.1">
    <property type="nucleotide sequence ID" value="XM_014298810.1"/>
</dbReference>
<evidence type="ECO:0000259" key="7">
    <source>
        <dbReference type="Pfam" id="PF03151"/>
    </source>
</evidence>
<evidence type="ECO:0000313" key="8">
    <source>
        <dbReference type="EMBL" id="KNC80383.1"/>
    </source>
</evidence>
<evidence type="ECO:0000256" key="5">
    <source>
        <dbReference type="SAM" id="MobiDB-lite"/>
    </source>
</evidence>
<feature type="transmembrane region" description="Helical" evidence="6">
    <location>
        <begin position="260"/>
        <end position="280"/>
    </location>
</feature>
<dbReference type="eggNOG" id="KOG1441">
    <property type="taxonomic scope" value="Eukaryota"/>
</dbReference>
<gene>
    <name evidence="8" type="ORF">SARC_07258</name>
</gene>
<keyword evidence="9" id="KW-1185">Reference proteome</keyword>
<feature type="transmembrane region" description="Helical" evidence="6">
    <location>
        <begin position="77"/>
        <end position="101"/>
    </location>
</feature>
<keyword evidence="2 6" id="KW-0812">Transmembrane</keyword>
<reference evidence="8 9" key="1">
    <citation type="submission" date="2011-02" db="EMBL/GenBank/DDBJ databases">
        <title>The Genome Sequence of Sphaeroforma arctica JP610.</title>
        <authorList>
            <consortium name="The Broad Institute Genome Sequencing Platform"/>
            <person name="Russ C."/>
            <person name="Cuomo C."/>
            <person name="Young S.K."/>
            <person name="Zeng Q."/>
            <person name="Gargeya S."/>
            <person name="Alvarado L."/>
            <person name="Berlin A."/>
            <person name="Chapman S.B."/>
            <person name="Chen Z."/>
            <person name="Freedman E."/>
            <person name="Gellesch M."/>
            <person name="Goldberg J."/>
            <person name="Griggs A."/>
            <person name="Gujja S."/>
            <person name="Heilman E."/>
            <person name="Heiman D."/>
            <person name="Howarth C."/>
            <person name="Mehta T."/>
            <person name="Neiman D."/>
            <person name="Pearson M."/>
            <person name="Roberts A."/>
            <person name="Saif S."/>
            <person name="Shea T."/>
            <person name="Shenoy N."/>
            <person name="Sisk P."/>
            <person name="Stolte C."/>
            <person name="Sykes S."/>
            <person name="White J."/>
            <person name="Yandava C."/>
            <person name="Burger G."/>
            <person name="Gray M.W."/>
            <person name="Holland P.W.H."/>
            <person name="King N."/>
            <person name="Lang F.B.F."/>
            <person name="Roger A.J."/>
            <person name="Ruiz-Trillo I."/>
            <person name="Haas B."/>
            <person name="Nusbaum C."/>
            <person name="Birren B."/>
        </authorList>
    </citation>
    <scope>NUCLEOTIDE SEQUENCE [LARGE SCALE GENOMIC DNA]</scope>
    <source>
        <strain evidence="8 9">JP610</strain>
    </source>
</reference>
<feature type="region of interest" description="Disordered" evidence="5">
    <location>
        <begin position="358"/>
        <end position="397"/>
    </location>
</feature>
<evidence type="ECO:0000313" key="9">
    <source>
        <dbReference type="Proteomes" id="UP000054560"/>
    </source>
</evidence>
<dbReference type="OrthoDB" id="10267928at2759"/>
<sequence length="420" mass="46075">MSVVVGSDEARLDDERRTLLPSTAKDDDNSSTHSIGSEEAPNYRIYRAVVACILWACTSSANILIGAYILRTDNFKYPLLMTGAGQIVSSIIAILSRPWLAHHELTVREYCTVIIPLSGMTAIALGLSGAVYLFLPVSFVQMLKAASPIDVMLVMFLFGLLNPSGNLILSVVVISCGCLFAAFGEVSFSLIGVAVFFASDIMDAIRSVWTETLLGRMALMDSLYYIAPASSVWLVLFAAFDEIPRFIAQKDYEKVLAKPMLYLVYSTMGFVVQIMVLAVINETSTLTLKIVGQIKNIATIIGGVVVMGNHVSNQQIFAYCVETVGFWLYQQTMMAERAKAAKEAEDLESNSALLDEGHGTFGAQHRANSRSHPLSYSRSHSSQSTRSTTTRTYSTLSQYSRYSVDDPGLEDRMEGRLQGH</sequence>
<dbReference type="Pfam" id="PF03151">
    <property type="entry name" value="TPT"/>
    <property type="match status" value="1"/>
</dbReference>
<dbReference type="InterPro" id="IPR050186">
    <property type="entry name" value="TPT_transporter"/>
</dbReference>
<keyword evidence="4 6" id="KW-0472">Membrane</keyword>
<evidence type="ECO:0000256" key="2">
    <source>
        <dbReference type="ARBA" id="ARBA00022692"/>
    </source>
</evidence>
<dbReference type="AlphaFoldDB" id="A0A0L0FWQ0"/>
<evidence type="ECO:0000256" key="4">
    <source>
        <dbReference type="ARBA" id="ARBA00023136"/>
    </source>
</evidence>
<dbReference type="GeneID" id="25907762"/>
<feature type="compositionally biased region" description="Basic and acidic residues" evidence="5">
    <location>
        <begin position="8"/>
        <end position="30"/>
    </location>
</feature>
<protein>
    <recommendedName>
        <fullName evidence="7">Sugar phosphate transporter domain-containing protein</fullName>
    </recommendedName>
</protein>
<keyword evidence="3 6" id="KW-1133">Transmembrane helix</keyword>
<feature type="region of interest" description="Disordered" evidence="5">
    <location>
        <begin position="1"/>
        <end position="36"/>
    </location>
</feature>
<comment type="subcellular location">
    <subcellularLocation>
        <location evidence="1">Membrane</location>
        <topology evidence="1">Multi-pass membrane protein</topology>
    </subcellularLocation>
</comment>
<accession>A0A0L0FWQ0</accession>
<feature type="transmembrane region" description="Helical" evidence="6">
    <location>
        <begin position="113"/>
        <end position="135"/>
    </location>
</feature>
<name>A0A0L0FWQ0_9EUKA</name>
<dbReference type="GO" id="GO:0016020">
    <property type="term" value="C:membrane"/>
    <property type="evidence" value="ECO:0007669"/>
    <property type="project" value="UniProtKB-SubCell"/>
</dbReference>
<organism evidence="8 9">
    <name type="scientific">Sphaeroforma arctica JP610</name>
    <dbReference type="NCBI Taxonomy" id="667725"/>
    <lineage>
        <taxon>Eukaryota</taxon>
        <taxon>Ichthyosporea</taxon>
        <taxon>Ichthyophonida</taxon>
        <taxon>Sphaeroforma</taxon>
    </lineage>
</organism>
<dbReference type="EMBL" id="KQ242160">
    <property type="protein sequence ID" value="KNC80383.1"/>
    <property type="molecule type" value="Genomic_DNA"/>
</dbReference>
<feature type="transmembrane region" description="Helical" evidence="6">
    <location>
        <begin position="218"/>
        <end position="240"/>
    </location>
</feature>